<evidence type="ECO:0000256" key="2">
    <source>
        <dbReference type="ARBA" id="ARBA00001966"/>
    </source>
</evidence>
<dbReference type="SMART" id="SM00478">
    <property type="entry name" value="ENDO3c"/>
    <property type="match status" value="1"/>
</dbReference>
<dbReference type="Gene3D" id="1.10.1670.10">
    <property type="entry name" value="Helix-hairpin-Helix base-excision DNA repair enzymes (C-terminal)"/>
    <property type="match status" value="1"/>
</dbReference>
<reference evidence="16 17" key="1">
    <citation type="submission" date="2020-10" db="EMBL/GenBank/DDBJ databases">
        <authorList>
            <person name="Sedaghatjoo S."/>
        </authorList>
    </citation>
    <scope>NUCLEOTIDE SEQUENCE [LARGE SCALE GENOMIC DNA]</scope>
    <source>
        <strain evidence="16 17">LLFL</strain>
    </source>
</reference>
<feature type="region of interest" description="Disordered" evidence="14">
    <location>
        <begin position="284"/>
        <end position="315"/>
    </location>
</feature>
<dbReference type="Proteomes" id="UP000836404">
    <property type="component" value="Unassembled WGS sequence"/>
</dbReference>
<evidence type="ECO:0000256" key="13">
    <source>
        <dbReference type="ARBA" id="ARBA00023295"/>
    </source>
</evidence>
<evidence type="ECO:0000256" key="14">
    <source>
        <dbReference type="SAM" id="MobiDB-lite"/>
    </source>
</evidence>
<feature type="compositionally biased region" description="Polar residues" evidence="14">
    <location>
        <begin position="355"/>
        <end position="370"/>
    </location>
</feature>
<evidence type="ECO:0000256" key="3">
    <source>
        <dbReference type="ARBA" id="ARBA00008343"/>
    </source>
</evidence>
<gene>
    <name evidence="16" type="ORF">JKILLFL_G2458</name>
</gene>
<dbReference type="GO" id="GO:0006285">
    <property type="term" value="P:base-excision repair, AP site formation"/>
    <property type="evidence" value="ECO:0007669"/>
    <property type="project" value="UniProtKB-ARBA"/>
</dbReference>
<evidence type="ECO:0000313" key="17">
    <source>
        <dbReference type="Proteomes" id="UP000836404"/>
    </source>
</evidence>
<keyword evidence="6" id="KW-0004">4Fe-4S</keyword>
<keyword evidence="7" id="KW-0479">Metal-binding</keyword>
<dbReference type="InterPro" id="IPR003265">
    <property type="entry name" value="HhH-GPD_domain"/>
</dbReference>
<dbReference type="EC" id="3.2.2.31" evidence="4"/>
<proteinExistence type="inferred from homology"/>
<comment type="catalytic activity">
    <reaction evidence="1">
        <text>Hydrolyzes free adenine bases from 7,8-dihydro-8-oxoguanine:adenine mismatched double-stranded DNA, leaving an apurinic site.</text>
        <dbReference type="EC" id="3.2.2.31"/>
    </reaction>
</comment>
<feature type="region of interest" description="Disordered" evidence="14">
    <location>
        <begin position="1"/>
        <end position="75"/>
    </location>
</feature>
<evidence type="ECO:0000313" key="16">
    <source>
        <dbReference type="EMBL" id="CAD6907324.1"/>
    </source>
</evidence>
<evidence type="ECO:0000256" key="4">
    <source>
        <dbReference type="ARBA" id="ARBA00012045"/>
    </source>
</evidence>
<dbReference type="PANTHER" id="PTHR42944:SF1">
    <property type="entry name" value="ADENINE DNA GLYCOSYLASE"/>
    <property type="match status" value="1"/>
</dbReference>
<dbReference type="InterPro" id="IPR003651">
    <property type="entry name" value="Endonuclease3_FeS-loop_motif"/>
</dbReference>
<feature type="compositionally biased region" description="Low complexity" evidence="14">
    <location>
        <begin position="427"/>
        <end position="443"/>
    </location>
</feature>
<evidence type="ECO:0000256" key="10">
    <source>
        <dbReference type="ARBA" id="ARBA00023004"/>
    </source>
</evidence>
<dbReference type="FunFam" id="1.10.340.30:FF:000002">
    <property type="entry name" value="Adenine DNA glycosylase"/>
    <property type="match status" value="1"/>
</dbReference>
<evidence type="ECO:0000256" key="11">
    <source>
        <dbReference type="ARBA" id="ARBA00023014"/>
    </source>
</evidence>
<evidence type="ECO:0000256" key="7">
    <source>
        <dbReference type="ARBA" id="ARBA00022723"/>
    </source>
</evidence>
<feature type="region of interest" description="Disordered" evidence="14">
    <location>
        <begin position="354"/>
        <end position="375"/>
    </location>
</feature>
<organism evidence="16 17">
    <name type="scientific">Tilletia laevis</name>
    <dbReference type="NCBI Taxonomy" id="157183"/>
    <lineage>
        <taxon>Eukaryota</taxon>
        <taxon>Fungi</taxon>
        <taxon>Dikarya</taxon>
        <taxon>Basidiomycota</taxon>
        <taxon>Ustilaginomycotina</taxon>
        <taxon>Exobasidiomycetes</taxon>
        <taxon>Tilletiales</taxon>
        <taxon>Tilletiaceae</taxon>
        <taxon>Tilletia</taxon>
    </lineage>
</organism>
<feature type="region of interest" description="Disordered" evidence="14">
    <location>
        <begin position="519"/>
        <end position="544"/>
    </location>
</feature>
<dbReference type="GO" id="GO:0034039">
    <property type="term" value="F:8-oxo-7,8-dihydroguanine DNA N-glycosylase activity"/>
    <property type="evidence" value="ECO:0007669"/>
    <property type="project" value="TreeGrafter"/>
</dbReference>
<dbReference type="AlphaFoldDB" id="A0A9N8LGJ9"/>
<dbReference type="InterPro" id="IPR011257">
    <property type="entry name" value="DNA_glycosylase"/>
</dbReference>
<feature type="region of interest" description="Disordered" evidence="14">
    <location>
        <begin position="403"/>
        <end position="478"/>
    </location>
</feature>
<dbReference type="GO" id="GO:0000701">
    <property type="term" value="F:purine-specific mismatch base pair DNA N-glycosylase activity"/>
    <property type="evidence" value="ECO:0007669"/>
    <property type="project" value="UniProtKB-EC"/>
</dbReference>
<dbReference type="EMBL" id="CAJHJF010000830">
    <property type="protein sequence ID" value="CAD6907324.1"/>
    <property type="molecule type" value="Genomic_DNA"/>
</dbReference>
<evidence type="ECO:0000256" key="9">
    <source>
        <dbReference type="ARBA" id="ARBA00022801"/>
    </source>
</evidence>
<keyword evidence="11" id="KW-0411">Iron-sulfur</keyword>
<dbReference type="SUPFAM" id="SSF48150">
    <property type="entry name" value="DNA-glycosylase"/>
    <property type="match status" value="1"/>
</dbReference>
<feature type="domain" description="HhH-GPD" evidence="15">
    <location>
        <begin position="138"/>
        <end position="278"/>
    </location>
</feature>
<evidence type="ECO:0000259" key="15">
    <source>
        <dbReference type="SMART" id="SM00478"/>
    </source>
</evidence>
<dbReference type="InterPro" id="IPR029119">
    <property type="entry name" value="MutY_C"/>
</dbReference>
<keyword evidence="9" id="KW-0378">Hydrolase</keyword>
<comment type="similarity">
    <text evidence="3">Belongs to the Nth/MutY family.</text>
</comment>
<feature type="compositionally biased region" description="Basic and acidic residues" evidence="14">
    <location>
        <begin position="284"/>
        <end position="293"/>
    </location>
</feature>
<dbReference type="PANTHER" id="PTHR42944">
    <property type="entry name" value="ADENINE DNA GLYCOSYLASE"/>
    <property type="match status" value="1"/>
</dbReference>
<evidence type="ECO:0000256" key="8">
    <source>
        <dbReference type="ARBA" id="ARBA00022763"/>
    </source>
</evidence>
<accession>A0A9N8LGJ9</accession>
<keyword evidence="17" id="KW-1185">Reference proteome</keyword>
<dbReference type="GO" id="GO:0046872">
    <property type="term" value="F:metal ion binding"/>
    <property type="evidence" value="ECO:0007669"/>
    <property type="project" value="UniProtKB-KW"/>
</dbReference>
<feature type="compositionally biased region" description="Basic and acidic residues" evidence="14">
    <location>
        <begin position="20"/>
        <end position="33"/>
    </location>
</feature>
<dbReference type="Gene3D" id="1.10.340.30">
    <property type="entry name" value="Hypothetical protein, domain 2"/>
    <property type="match status" value="1"/>
</dbReference>
<evidence type="ECO:0000256" key="1">
    <source>
        <dbReference type="ARBA" id="ARBA00000843"/>
    </source>
</evidence>
<comment type="cofactor">
    <cofactor evidence="2">
        <name>[4Fe-4S] cluster</name>
        <dbReference type="ChEBI" id="CHEBI:49883"/>
    </cofactor>
</comment>
<keyword evidence="8" id="KW-0227">DNA damage</keyword>
<dbReference type="GO" id="GO:0005634">
    <property type="term" value="C:nucleus"/>
    <property type="evidence" value="ECO:0007669"/>
    <property type="project" value="TreeGrafter"/>
</dbReference>
<dbReference type="Pfam" id="PF14815">
    <property type="entry name" value="NUDIX_4"/>
    <property type="match status" value="1"/>
</dbReference>
<keyword evidence="12" id="KW-0234">DNA repair</keyword>
<dbReference type="GO" id="GO:0035485">
    <property type="term" value="F:adenine/guanine mispair binding"/>
    <property type="evidence" value="ECO:0007669"/>
    <property type="project" value="TreeGrafter"/>
</dbReference>
<dbReference type="GO" id="GO:0051539">
    <property type="term" value="F:4 iron, 4 sulfur cluster binding"/>
    <property type="evidence" value="ECO:0007669"/>
    <property type="project" value="UniProtKB-KW"/>
</dbReference>
<sequence>MPAPSDTRSGPPRGGSRQSDAAEKTTKMADVKTKMPTNSKTMAKGKGKGKGAQSPGHFLSKLPLPLDPSERRPAEHDERYHVPLLLSHPTAQDSLLTWFESVRTTRDMAWRKDWTDPSTLSTPDASLRGYEVLVSETMLQQTRIETVKSYYANWMEKFPTWRVLAEASAEDVMAAWSGLGYYSRATRLHTAAKTVHERYGGVLPSDPSELEKEIAGVGRYTAGAVSSIVYGIATPLLDGNVSRVLSRQMGLYADVKSKAVSDVLWRAAELLVVAISRARLGSSAEKDAAGDVGKDEDETEEGGGRGGGVAPSATPGQWNQALMELGSTICTPFPRCAECPIQKSCRAYTEGQALARSQTQGRKGKTTPTDTIPVERGVPQPIIEDIESLCSICEPMPSLEEALSDLSGDEEKKTSRTSKKAKKETAAKSSSSTGSKLKQTTLSFAPAKNSQSQLQTATETTATEEDKTETSEEFSAETNKVVQAHVRQFPLKIAKKKVREEDAVVCIIEARPVSSSAAAAVGNGEEETVGSKNKKKAKRKAGPSESYIHPDSLFLIKQRPDKGLLASMWEMPTYTYPNDDDPKRDEQDRLKRAKSHTQLVLKHVGLPGGMSTTTTKASSPLQPQMQMLGLHTHVFSHLKMHMHAVHLVVPLPEVDGKKKKEDAGKGGGGPEGKWVTRKELEEEYSMGNGMRICWAMAIQANEVTPLRATLREDYSL</sequence>
<keyword evidence="10" id="KW-0408">Iron</keyword>
<dbReference type="OrthoDB" id="10248838at2759"/>
<dbReference type="GO" id="GO:0032357">
    <property type="term" value="F:oxidized purine DNA binding"/>
    <property type="evidence" value="ECO:0007669"/>
    <property type="project" value="TreeGrafter"/>
</dbReference>
<evidence type="ECO:0000256" key="5">
    <source>
        <dbReference type="ARBA" id="ARBA00022023"/>
    </source>
</evidence>
<dbReference type="CDD" id="cd00056">
    <property type="entry name" value="ENDO3c"/>
    <property type="match status" value="1"/>
</dbReference>
<dbReference type="SMART" id="SM00525">
    <property type="entry name" value="FES"/>
    <property type="match status" value="1"/>
</dbReference>
<feature type="compositionally biased region" description="Basic residues" evidence="14">
    <location>
        <begin position="532"/>
        <end position="541"/>
    </location>
</feature>
<dbReference type="InterPro" id="IPR023170">
    <property type="entry name" value="HhH_base_excis_C"/>
</dbReference>
<keyword evidence="13" id="KW-0326">Glycosidase</keyword>
<protein>
    <recommendedName>
        <fullName evidence="5">Adenine DNA glycosylase</fullName>
        <ecNumber evidence="4">3.2.2.31</ecNumber>
    </recommendedName>
</protein>
<dbReference type="InterPro" id="IPR044298">
    <property type="entry name" value="MIG/MutY"/>
</dbReference>
<comment type="caution">
    <text evidence="16">The sequence shown here is derived from an EMBL/GenBank/DDBJ whole genome shotgun (WGS) entry which is preliminary data.</text>
</comment>
<dbReference type="Pfam" id="PF00730">
    <property type="entry name" value="HhH-GPD"/>
    <property type="match status" value="1"/>
</dbReference>
<dbReference type="SUPFAM" id="SSF55811">
    <property type="entry name" value="Nudix"/>
    <property type="match status" value="1"/>
</dbReference>
<evidence type="ECO:0000256" key="12">
    <source>
        <dbReference type="ARBA" id="ARBA00023204"/>
    </source>
</evidence>
<dbReference type="GO" id="GO:0006298">
    <property type="term" value="P:mismatch repair"/>
    <property type="evidence" value="ECO:0007669"/>
    <property type="project" value="TreeGrafter"/>
</dbReference>
<name>A0A9N8LGJ9_9BASI</name>
<dbReference type="InterPro" id="IPR015797">
    <property type="entry name" value="NUDIX_hydrolase-like_dom_sf"/>
</dbReference>
<evidence type="ECO:0000256" key="6">
    <source>
        <dbReference type="ARBA" id="ARBA00022485"/>
    </source>
</evidence>
<dbReference type="Gene3D" id="3.90.79.10">
    <property type="entry name" value="Nucleoside Triphosphate Pyrophosphohydrolase"/>
    <property type="match status" value="1"/>
</dbReference>